<dbReference type="Proteomes" id="UP000660680">
    <property type="component" value="Unassembled WGS sequence"/>
</dbReference>
<feature type="region of interest" description="Disordered" evidence="1">
    <location>
        <begin position="78"/>
        <end position="101"/>
    </location>
</feature>
<protein>
    <submittedName>
        <fullName evidence="2">Uncharacterized protein</fullName>
    </submittedName>
</protein>
<evidence type="ECO:0000313" key="2">
    <source>
        <dbReference type="EMBL" id="GGS14669.1"/>
    </source>
</evidence>
<sequence>MPVGGRLLDRREPVGVRECAVLEAVETAVLFTAHWVVSSKAEPQSRTPLTPLRLLVSTRSLATPTVYLARSGLPWAPLPREVRSRDSNEGKGVAQTHPAIS</sequence>
<keyword evidence="3" id="KW-1185">Reference proteome</keyword>
<accession>A0A918G344</accession>
<feature type="compositionally biased region" description="Basic and acidic residues" evidence="1">
    <location>
        <begin position="80"/>
        <end position="89"/>
    </location>
</feature>
<dbReference type="EMBL" id="BMRB01000001">
    <property type="protein sequence ID" value="GGS14669.1"/>
    <property type="molecule type" value="Genomic_DNA"/>
</dbReference>
<reference evidence="2" key="2">
    <citation type="submission" date="2020-09" db="EMBL/GenBank/DDBJ databases">
        <authorList>
            <person name="Sun Q."/>
            <person name="Ohkuma M."/>
        </authorList>
    </citation>
    <scope>NUCLEOTIDE SEQUENCE</scope>
    <source>
        <strain evidence="2">JCM 3276</strain>
    </source>
</reference>
<evidence type="ECO:0000313" key="3">
    <source>
        <dbReference type="Proteomes" id="UP000660680"/>
    </source>
</evidence>
<comment type="caution">
    <text evidence="2">The sequence shown here is derived from an EMBL/GenBank/DDBJ whole genome shotgun (WGS) entry which is preliminary data.</text>
</comment>
<gene>
    <name evidence="2" type="ORF">GCM10010171_03220</name>
</gene>
<organism evidence="2 3">
    <name type="scientific">Actinokineospora fastidiosa</name>
    <dbReference type="NCBI Taxonomy" id="1816"/>
    <lineage>
        <taxon>Bacteria</taxon>
        <taxon>Bacillati</taxon>
        <taxon>Actinomycetota</taxon>
        <taxon>Actinomycetes</taxon>
        <taxon>Pseudonocardiales</taxon>
        <taxon>Pseudonocardiaceae</taxon>
        <taxon>Actinokineospora</taxon>
    </lineage>
</organism>
<name>A0A918G344_9PSEU</name>
<reference evidence="2" key="1">
    <citation type="journal article" date="2014" name="Int. J. Syst. Evol. Microbiol.">
        <title>Complete genome sequence of Corynebacterium casei LMG S-19264T (=DSM 44701T), isolated from a smear-ripened cheese.</title>
        <authorList>
            <consortium name="US DOE Joint Genome Institute (JGI-PGF)"/>
            <person name="Walter F."/>
            <person name="Albersmeier A."/>
            <person name="Kalinowski J."/>
            <person name="Ruckert C."/>
        </authorList>
    </citation>
    <scope>NUCLEOTIDE SEQUENCE</scope>
    <source>
        <strain evidence="2">JCM 3276</strain>
    </source>
</reference>
<evidence type="ECO:0000256" key="1">
    <source>
        <dbReference type="SAM" id="MobiDB-lite"/>
    </source>
</evidence>
<proteinExistence type="predicted"/>
<dbReference type="AlphaFoldDB" id="A0A918G344"/>